<organism evidence="1 2">
    <name type="scientific">Nezara viridula</name>
    <name type="common">Southern green stink bug</name>
    <name type="synonym">Cimex viridulus</name>
    <dbReference type="NCBI Taxonomy" id="85310"/>
    <lineage>
        <taxon>Eukaryota</taxon>
        <taxon>Metazoa</taxon>
        <taxon>Ecdysozoa</taxon>
        <taxon>Arthropoda</taxon>
        <taxon>Hexapoda</taxon>
        <taxon>Insecta</taxon>
        <taxon>Pterygota</taxon>
        <taxon>Neoptera</taxon>
        <taxon>Paraneoptera</taxon>
        <taxon>Hemiptera</taxon>
        <taxon>Heteroptera</taxon>
        <taxon>Panheteroptera</taxon>
        <taxon>Pentatomomorpha</taxon>
        <taxon>Pentatomoidea</taxon>
        <taxon>Pentatomidae</taxon>
        <taxon>Pentatominae</taxon>
        <taxon>Nezara</taxon>
    </lineage>
</organism>
<proteinExistence type="predicted"/>
<dbReference type="AlphaFoldDB" id="A0A9P0HAV6"/>
<sequence>MTLKATPSFSCAHKSRSRRLIATTYLDRDTRYHRISGIVSIAQPPPPPPPASDINITPFGGGQSLPGIAGSLFA</sequence>
<dbReference type="EMBL" id="OV725080">
    <property type="protein sequence ID" value="CAH1398835.1"/>
    <property type="molecule type" value="Genomic_DNA"/>
</dbReference>
<reference evidence="1" key="1">
    <citation type="submission" date="2022-01" db="EMBL/GenBank/DDBJ databases">
        <authorList>
            <person name="King R."/>
        </authorList>
    </citation>
    <scope>NUCLEOTIDE SEQUENCE</scope>
</reference>
<evidence type="ECO:0000313" key="1">
    <source>
        <dbReference type="EMBL" id="CAH1398835.1"/>
    </source>
</evidence>
<evidence type="ECO:0000313" key="2">
    <source>
        <dbReference type="Proteomes" id="UP001152798"/>
    </source>
</evidence>
<accession>A0A9P0HAV6</accession>
<keyword evidence="2" id="KW-1185">Reference proteome</keyword>
<name>A0A9P0HAV6_NEZVI</name>
<dbReference type="Proteomes" id="UP001152798">
    <property type="component" value="Chromosome 4"/>
</dbReference>
<gene>
    <name evidence="1" type="ORF">NEZAVI_LOCUS8408</name>
</gene>
<protein>
    <submittedName>
        <fullName evidence="1">Uncharacterized protein</fullName>
    </submittedName>
</protein>